<dbReference type="EMBL" id="JAMKPW020000041">
    <property type="protein sequence ID" value="KAK8196679.1"/>
    <property type="molecule type" value="Genomic_DNA"/>
</dbReference>
<sequence length="612" mass="68280">MNHNALITARTGPLCGFRSLFSLPAPLLAQTTSFVLRKEGLQRVAGRGFASYNYRCSARGNDNVRLNQRSHVLLSRPFSSSTSALERKWVKPKPNKAQRARRTAPGAYNPKGPIKSDWRNYDPETGMDLPSGEVPEAQIQQIFGESMTAEMGNNILALMHYRRRSGALIDVGLGFPPESGITQEDAFKALQFLRGMEPNFNETEAGAEWAEMEVQRLERSYVQRAESLGLYKSDGKEVEEQEQPGSDIYGESQLVAIRKENERKWKEEERLREEKERQEEEEQLRAMQQQAEQSGTADKMTPDSDPATPTPKPNTKARSVAVREPVQKAWLRPVERQPWVKYYEEAATLIKSTTAPEIPLARRLIPTGLLTLAVLALAYFLHANYVPPPKSARMFPDTPPAVATLGALTAAYVAVFVAWRMPPLWRFMNRTFTVAPAYPYTASVFFAQFGHQQVKHLFMNMVYFWPFGLMLHEDVGRGTFLAIALGAGCFGTYSSLVWNAATKQWMTYIFGASTAGWAVIASTCLLRSEQDVKIAGYDTPITGMMILGVLVGLEVLNARFKPLGNVDHAGHFGGMAAGMLAAWVVRREKGGNREGEMMRVEAPKVDVTASEE</sequence>
<dbReference type="Proteomes" id="UP001320706">
    <property type="component" value="Unassembled WGS sequence"/>
</dbReference>
<organism evidence="1 2">
    <name type="scientific">Zalaria obscura</name>
    <dbReference type="NCBI Taxonomy" id="2024903"/>
    <lineage>
        <taxon>Eukaryota</taxon>
        <taxon>Fungi</taxon>
        <taxon>Dikarya</taxon>
        <taxon>Ascomycota</taxon>
        <taxon>Pezizomycotina</taxon>
        <taxon>Dothideomycetes</taxon>
        <taxon>Dothideomycetidae</taxon>
        <taxon>Dothideales</taxon>
        <taxon>Zalariaceae</taxon>
        <taxon>Zalaria</taxon>
    </lineage>
</organism>
<proteinExistence type="predicted"/>
<accession>A0ACC3S5T6</accession>
<protein>
    <submittedName>
        <fullName evidence="1">Uncharacterized protein</fullName>
    </submittedName>
</protein>
<gene>
    <name evidence="1" type="ORF">M8818_006846</name>
</gene>
<evidence type="ECO:0000313" key="2">
    <source>
        <dbReference type="Proteomes" id="UP001320706"/>
    </source>
</evidence>
<keyword evidence="2" id="KW-1185">Reference proteome</keyword>
<comment type="caution">
    <text evidence="1">The sequence shown here is derived from an EMBL/GenBank/DDBJ whole genome shotgun (WGS) entry which is preliminary data.</text>
</comment>
<name>A0ACC3S5T6_9PEZI</name>
<reference evidence="1" key="1">
    <citation type="submission" date="2024-02" db="EMBL/GenBank/DDBJ databases">
        <title>Metagenome Assembled Genome of Zalaria obscura JY119.</title>
        <authorList>
            <person name="Vighnesh L."/>
            <person name="Jagadeeshwari U."/>
            <person name="Venkata Ramana C."/>
            <person name="Sasikala C."/>
        </authorList>
    </citation>
    <scope>NUCLEOTIDE SEQUENCE</scope>
    <source>
        <strain evidence="1">JY119</strain>
    </source>
</reference>
<evidence type="ECO:0000313" key="1">
    <source>
        <dbReference type="EMBL" id="KAK8196679.1"/>
    </source>
</evidence>